<evidence type="ECO:0000256" key="2">
    <source>
        <dbReference type="ARBA" id="ARBA00009758"/>
    </source>
</evidence>
<dbReference type="Pfam" id="PF02115">
    <property type="entry name" value="Rho_GDI"/>
    <property type="match status" value="1"/>
</dbReference>
<organism evidence="12 13">
    <name type="scientific">Pseudonaja textilis</name>
    <name type="common">Eastern brown snake</name>
    <dbReference type="NCBI Taxonomy" id="8673"/>
    <lineage>
        <taxon>Eukaryota</taxon>
        <taxon>Metazoa</taxon>
        <taxon>Chordata</taxon>
        <taxon>Craniata</taxon>
        <taxon>Vertebrata</taxon>
        <taxon>Euteleostomi</taxon>
        <taxon>Lepidosauria</taxon>
        <taxon>Squamata</taxon>
        <taxon>Bifurcata</taxon>
        <taxon>Unidentata</taxon>
        <taxon>Episquamata</taxon>
        <taxon>Toxicofera</taxon>
        <taxon>Serpentes</taxon>
        <taxon>Colubroidea</taxon>
        <taxon>Elapidae</taxon>
        <taxon>Hydrophiinae</taxon>
        <taxon>Pseudonaja</taxon>
    </lineage>
</organism>
<comment type="function">
    <text evidence="8">Controls Rho proteins homeostasis. Regulates the GDP/GTP exchange reaction of the Rho proteins by inhibiting the dissociation of GDP from them, and the subsequent binding of GTP to them. Retains Rho proteins such as CDC42, RAC1 and RHOA in an inactive cytosolic pool, regulating their stability and protecting them from degradation. Actively involved in the recycling and distribution of activated Rho GTPases in the cell, mediates extraction from membranes of both inactive and activated molecules due its exceptionally high affinity for prenylated forms. Through the modulation of Rho proteins, may play a role in cell motility regulation. In glioma cells, inhibits cell migration and invasion by mediating the signals of SEMA5A and PLXNB3 that lead to inactivation of RAC1.</text>
</comment>
<dbReference type="FunFam" id="2.70.50.30:FF:000004">
    <property type="entry name" value="Rho GDP-dissociation inhibitor 1"/>
    <property type="match status" value="1"/>
</dbReference>
<evidence type="ECO:0000256" key="6">
    <source>
        <dbReference type="ARBA" id="ARBA00022843"/>
    </source>
</evidence>
<evidence type="ECO:0000256" key="10">
    <source>
        <dbReference type="ARBA" id="ARBA00041559"/>
    </source>
</evidence>
<dbReference type="AlphaFoldDB" id="A0A670XTP8"/>
<dbReference type="GO" id="GO:0005096">
    <property type="term" value="F:GTPase activator activity"/>
    <property type="evidence" value="ECO:0007669"/>
    <property type="project" value="UniProtKB-KW"/>
</dbReference>
<evidence type="ECO:0000256" key="7">
    <source>
        <dbReference type="ARBA" id="ARBA00022990"/>
    </source>
</evidence>
<keyword evidence="6" id="KW-0832">Ubl conjugation</keyword>
<keyword evidence="3" id="KW-0343">GTPase activation</keyword>
<dbReference type="GO" id="GO:0007266">
    <property type="term" value="P:Rho protein signal transduction"/>
    <property type="evidence" value="ECO:0007669"/>
    <property type="project" value="InterPro"/>
</dbReference>
<dbReference type="Gene3D" id="2.70.50.30">
    <property type="entry name" value="Coagulation Factor XIII, subunit A, domain 1"/>
    <property type="match status" value="1"/>
</dbReference>
<comment type="similarity">
    <text evidence="2">Belongs to the Rho GDI family.</text>
</comment>
<evidence type="ECO:0000313" key="12">
    <source>
        <dbReference type="Ensembl" id="ENSPTXP00000002128.1"/>
    </source>
</evidence>
<dbReference type="GO" id="GO:0005094">
    <property type="term" value="F:Rho GDP-dissociation inhibitor activity"/>
    <property type="evidence" value="ECO:0007669"/>
    <property type="project" value="InterPro"/>
</dbReference>
<dbReference type="Ensembl" id="ENSPTXT00000002193.1">
    <property type="protein sequence ID" value="ENSPTXP00000002128.1"/>
    <property type="gene ID" value="ENSPTXG00000001676.1"/>
</dbReference>
<keyword evidence="4" id="KW-0963">Cytoplasm</keyword>
<dbReference type="GO" id="GO:0016020">
    <property type="term" value="C:membrane"/>
    <property type="evidence" value="ECO:0007669"/>
    <property type="project" value="TreeGrafter"/>
</dbReference>
<dbReference type="Proteomes" id="UP000472273">
    <property type="component" value="Unplaced"/>
</dbReference>
<keyword evidence="13" id="KW-1185">Reference proteome</keyword>
<dbReference type="GeneTree" id="ENSGT00390000006233"/>
<dbReference type="SUPFAM" id="SSF81296">
    <property type="entry name" value="E set domains"/>
    <property type="match status" value="1"/>
</dbReference>
<dbReference type="PANTHER" id="PTHR10980:SF9">
    <property type="entry name" value="RHO GDP-DISSOCIATION INHIBITOR 1"/>
    <property type="match status" value="1"/>
</dbReference>
<dbReference type="InterPro" id="IPR024792">
    <property type="entry name" value="RhoGDI_dom_sf"/>
</dbReference>
<accession>A0A670XTP8</accession>
<dbReference type="PANTHER" id="PTHR10980">
    <property type="entry name" value="RHO GDP-DISSOCIATION INHIBITOR"/>
    <property type="match status" value="1"/>
</dbReference>
<dbReference type="GO" id="GO:0005829">
    <property type="term" value="C:cytosol"/>
    <property type="evidence" value="ECO:0007669"/>
    <property type="project" value="TreeGrafter"/>
</dbReference>
<evidence type="ECO:0000256" key="5">
    <source>
        <dbReference type="ARBA" id="ARBA00022499"/>
    </source>
</evidence>
<comment type="subunit">
    <text evidence="11">Monomer. Interacts with FER. Interacts with PLXNB3. Forms a heterodimer with RAC1. Interacts with RHOA, the affinity is increased by three orders of magnitude when RHOA is prenylated. Interacts with PSMD10; the interaction increases ARHGDIA association with RHOA, leading to ARHGDIA-mediated inactivation of RHOA and ROCK and prolonged AKT activation. Interacts with KANK2; the interaction is direct and may regulate the interaction of ARHGDIA with RHOA, RAC1 and CDC42. Interacts with RHOC. Interacts with CDC42. Interacts with NGFR (via death domain); NGFR binding decreases the affinity for RHOA.</text>
</comment>
<evidence type="ECO:0000256" key="11">
    <source>
        <dbReference type="ARBA" id="ARBA00046570"/>
    </source>
</evidence>
<protein>
    <recommendedName>
        <fullName evidence="9">Rho GDP-dissociation inhibitor 1</fullName>
    </recommendedName>
    <alternativeName>
        <fullName evidence="10">Rho-GDI alpha</fullName>
    </alternativeName>
</protein>
<keyword evidence="5" id="KW-1017">Isopeptide bond</keyword>
<reference evidence="12" key="2">
    <citation type="submission" date="2025-09" db="UniProtKB">
        <authorList>
            <consortium name="Ensembl"/>
        </authorList>
    </citation>
    <scope>IDENTIFICATION</scope>
</reference>
<evidence type="ECO:0000256" key="1">
    <source>
        <dbReference type="ARBA" id="ARBA00004496"/>
    </source>
</evidence>
<evidence type="ECO:0000256" key="4">
    <source>
        <dbReference type="ARBA" id="ARBA00022490"/>
    </source>
</evidence>
<reference evidence="12" key="1">
    <citation type="submission" date="2025-08" db="UniProtKB">
        <authorList>
            <consortium name="Ensembl"/>
        </authorList>
    </citation>
    <scope>IDENTIFICATION</scope>
</reference>
<proteinExistence type="inferred from homology"/>
<evidence type="ECO:0000256" key="3">
    <source>
        <dbReference type="ARBA" id="ARBA00022468"/>
    </source>
</evidence>
<dbReference type="InterPro" id="IPR014756">
    <property type="entry name" value="Ig_E-set"/>
</dbReference>
<dbReference type="InterPro" id="IPR000406">
    <property type="entry name" value="Rho_GDI"/>
</dbReference>
<evidence type="ECO:0000256" key="8">
    <source>
        <dbReference type="ARBA" id="ARBA00037489"/>
    </source>
</evidence>
<sequence length="195" mass="21794">MCVWGPHAPCTYRVDLGGATGPVENKEAKHPVNYKPPAQKSIQEIQELDKDDEIQITGCKKKLLNRLLKNLNPTPAADPFSPNVVVTKLTLVCASAPGPLELNLRGDLESFKKQAFVLKEGVEYQIKISFQVKREIVSGLKYIQHTFRKEEYEFLTPLEEAPKGMLAWDDASLRMVHAIPLHAMCLCACTQDPPL</sequence>
<dbReference type="PRINTS" id="PR00492">
    <property type="entry name" value="RHOGDI"/>
</dbReference>
<evidence type="ECO:0000313" key="13">
    <source>
        <dbReference type="Proteomes" id="UP000472273"/>
    </source>
</evidence>
<keyword evidence="7" id="KW-0007">Acetylation</keyword>
<comment type="subcellular location">
    <subcellularLocation>
        <location evidence="1">Cytoplasm</location>
    </subcellularLocation>
</comment>
<name>A0A670XTP8_PSETE</name>
<evidence type="ECO:0000256" key="9">
    <source>
        <dbReference type="ARBA" id="ARBA00040620"/>
    </source>
</evidence>